<protein>
    <submittedName>
        <fullName evidence="2">Uncharacterized protein</fullName>
    </submittedName>
</protein>
<evidence type="ECO:0000256" key="1">
    <source>
        <dbReference type="SAM" id="MobiDB-lite"/>
    </source>
</evidence>
<organism evidence="2 3">
    <name type="scientific">Stephania japonica</name>
    <dbReference type="NCBI Taxonomy" id="461633"/>
    <lineage>
        <taxon>Eukaryota</taxon>
        <taxon>Viridiplantae</taxon>
        <taxon>Streptophyta</taxon>
        <taxon>Embryophyta</taxon>
        <taxon>Tracheophyta</taxon>
        <taxon>Spermatophyta</taxon>
        <taxon>Magnoliopsida</taxon>
        <taxon>Ranunculales</taxon>
        <taxon>Menispermaceae</taxon>
        <taxon>Menispermoideae</taxon>
        <taxon>Cissampelideae</taxon>
        <taxon>Stephania</taxon>
    </lineage>
</organism>
<proteinExistence type="predicted"/>
<evidence type="ECO:0000313" key="2">
    <source>
        <dbReference type="EMBL" id="KAK9146838.1"/>
    </source>
</evidence>
<gene>
    <name evidence="2" type="ORF">Sjap_006741</name>
</gene>
<accession>A0AAP0K825</accession>
<dbReference type="EMBL" id="JBBNAE010000002">
    <property type="protein sequence ID" value="KAK9146838.1"/>
    <property type="molecule type" value="Genomic_DNA"/>
</dbReference>
<reference evidence="2 3" key="1">
    <citation type="submission" date="2024-01" db="EMBL/GenBank/DDBJ databases">
        <title>Genome assemblies of Stephania.</title>
        <authorList>
            <person name="Yang L."/>
        </authorList>
    </citation>
    <scope>NUCLEOTIDE SEQUENCE [LARGE SCALE GENOMIC DNA]</scope>
    <source>
        <strain evidence="2">QJT</strain>
        <tissue evidence="2">Leaf</tissue>
    </source>
</reference>
<comment type="caution">
    <text evidence="2">The sequence shown here is derived from an EMBL/GenBank/DDBJ whole genome shotgun (WGS) entry which is preliminary data.</text>
</comment>
<keyword evidence="3" id="KW-1185">Reference proteome</keyword>
<dbReference type="Proteomes" id="UP001417504">
    <property type="component" value="Unassembled WGS sequence"/>
</dbReference>
<name>A0AAP0K825_9MAGN</name>
<feature type="region of interest" description="Disordered" evidence="1">
    <location>
        <begin position="1"/>
        <end position="24"/>
    </location>
</feature>
<sequence>MGPGGEHVGHGRAPPPPGPIGFGPRPIGLLGGCAEGLCNVLSSWTALEDHQGHLDLLHLTEKYVVNFGSM</sequence>
<dbReference type="AlphaFoldDB" id="A0AAP0K825"/>
<evidence type="ECO:0000313" key="3">
    <source>
        <dbReference type="Proteomes" id="UP001417504"/>
    </source>
</evidence>